<evidence type="ECO:0000313" key="5">
    <source>
        <dbReference type="Proteomes" id="UP000460435"/>
    </source>
</evidence>
<protein>
    <submittedName>
        <fullName evidence="4">Pyridoxal-phosphate dependent enzyme</fullName>
    </submittedName>
</protein>
<dbReference type="EMBL" id="WLZY01000001">
    <property type="protein sequence ID" value="NDL56156.1"/>
    <property type="molecule type" value="Genomic_DNA"/>
</dbReference>
<sequence length="378" mass="39145">MTVNLELPLTDLRGHDLASFPGGPWGWEGAVPVPPGTGVVTLGEGNTPAVWLAPRPGRPEVWLKNEAANPTMSHKDRYMAAAVTTARAQGADTVIAASSGNAGASAAAYAARAGLRCVVVTKGSLPAAIHAQIVAAGAVVAGFPDVVARNGTMQQAVEQLGWFPLTNYAEPGPGGHPYAIEGLKSIAYELARDFGDELHTVVIPTSRADVLSGVHRGFKELVNAGLISASPRLVAAEPSRAAAFSTALQKSDRSEQERTRVHYGPSAAFSVGSDVANWQGLQALWDTDGEAIPIDPDEFMDEYRACAAADGIFMEASSAVAVAATRHLTTSPGSGVVVALGTSCGLKDLDLALSDAPELPVLDNGLDDLVPLVDQASR</sequence>
<dbReference type="GO" id="GO:1901605">
    <property type="term" value="P:alpha-amino acid metabolic process"/>
    <property type="evidence" value="ECO:0007669"/>
    <property type="project" value="UniProtKB-ARBA"/>
</dbReference>
<comment type="cofactor">
    <cofactor evidence="1">
        <name>pyridoxal 5'-phosphate</name>
        <dbReference type="ChEBI" id="CHEBI:597326"/>
    </cofactor>
</comment>
<dbReference type="InterPro" id="IPR036052">
    <property type="entry name" value="TrpB-like_PALP_sf"/>
</dbReference>
<keyword evidence="2" id="KW-0663">Pyridoxal phosphate</keyword>
<dbReference type="Gene3D" id="3.40.50.1100">
    <property type="match status" value="2"/>
</dbReference>
<organism evidence="4 5">
    <name type="scientific">Phytoactinopolyspora mesophila</name>
    <dbReference type="NCBI Taxonomy" id="2650750"/>
    <lineage>
        <taxon>Bacteria</taxon>
        <taxon>Bacillati</taxon>
        <taxon>Actinomycetota</taxon>
        <taxon>Actinomycetes</taxon>
        <taxon>Jiangellales</taxon>
        <taxon>Jiangellaceae</taxon>
        <taxon>Phytoactinopolyspora</taxon>
    </lineage>
</organism>
<dbReference type="Proteomes" id="UP000460435">
    <property type="component" value="Unassembled WGS sequence"/>
</dbReference>
<evidence type="ECO:0000259" key="3">
    <source>
        <dbReference type="Pfam" id="PF00291"/>
    </source>
</evidence>
<gene>
    <name evidence="4" type="ORF">F7O44_03605</name>
</gene>
<dbReference type="Pfam" id="PF00291">
    <property type="entry name" value="PALP"/>
    <property type="match status" value="1"/>
</dbReference>
<dbReference type="InterPro" id="IPR050214">
    <property type="entry name" value="Cys_Synth/Cystath_Beta-Synth"/>
</dbReference>
<accession>A0A7K3LYR0</accession>
<name>A0A7K3LYR0_9ACTN</name>
<dbReference type="SUPFAM" id="SSF53686">
    <property type="entry name" value="Tryptophan synthase beta subunit-like PLP-dependent enzymes"/>
    <property type="match status" value="1"/>
</dbReference>
<proteinExistence type="predicted"/>
<reference evidence="4 5" key="1">
    <citation type="submission" date="2019-11" db="EMBL/GenBank/DDBJ databases">
        <authorList>
            <person name="Li X.-J."/>
            <person name="Feng X.-M."/>
        </authorList>
    </citation>
    <scope>NUCLEOTIDE SEQUENCE [LARGE SCALE GENOMIC DNA]</scope>
    <source>
        <strain evidence="4 5">XMNu-373</strain>
    </source>
</reference>
<dbReference type="PANTHER" id="PTHR10314">
    <property type="entry name" value="CYSTATHIONINE BETA-SYNTHASE"/>
    <property type="match status" value="1"/>
</dbReference>
<evidence type="ECO:0000256" key="2">
    <source>
        <dbReference type="ARBA" id="ARBA00022898"/>
    </source>
</evidence>
<feature type="domain" description="Tryptophan synthase beta chain-like PALP" evidence="3">
    <location>
        <begin position="40"/>
        <end position="339"/>
    </location>
</feature>
<dbReference type="InterPro" id="IPR001926">
    <property type="entry name" value="TrpB-like_PALP"/>
</dbReference>
<keyword evidence="5" id="KW-1185">Reference proteome</keyword>
<evidence type="ECO:0000256" key="1">
    <source>
        <dbReference type="ARBA" id="ARBA00001933"/>
    </source>
</evidence>
<dbReference type="AlphaFoldDB" id="A0A7K3LYR0"/>
<comment type="caution">
    <text evidence="4">The sequence shown here is derived from an EMBL/GenBank/DDBJ whole genome shotgun (WGS) entry which is preliminary data.</text>
</comment>
<evidence type="ECO:0000313" key="4">
    <source>
        <dbReference type="EMBL" id="NDL56156.1"/>
    </source>
</evidence>